<reference evidence="3 4" key="1">
    <citation type="journal article" date="2018" name="Front. Microbiol.">
        <title>Genome-Wide Analysis of Corynespora cassiicola Leaf Fall Disease Putative Effectors.</title>
        <authorList>
            <person name="Lopez D."/>
            <person name="Ribeiro S."/>
            <person name="Label P."/>
            <person name="Fumanal B."/>
            <person name="Venisse J.S."/>
            <person name="Kohler A."/>
            <person name="de Oliveira R.R."/>
            <person name="Labutti K."/>
            <person name="Lipzen A."/>
            <person name="Lail K."/>
            <person name="Bauer D."/>
            <person name="Ohm R.A."/>
            <person name="Barry K.W."/>
            <person name="Spatafora J."/>
            <person name="Grigoriev I.V."/>
            <person name="Martin F.M."/>
            <person name="Pujade-Renaud V."/>
        </authorList>
    </citation>
    <scope>NUCLEOTIDE SEQUENCE [LARGE SCALE GENOMIC DNA]</scope>
    <source>
        <strain evidence="3 4">Philippines</strain>
    </source>
</reference>
<evidence type="ECO:0000256" key="2">
    <source>
        <dbReference type="SAM" id="Phobius"/>
    </source>
</evidence>
<evidence type="ECO:0000256" key="1">
    <source>
        <dbReference type="SAM" id="MobiDB-lite"/>
    </source>
</evidence>
<dbReference type="EMBL" id="KZ678138">
    <property type="protein sequence ID" value="PSN64686.1"/>
    <property type="molecule type" value="Genomic_DNA"/>
</dbReference>
<keyword evidence="2" id="KW-0812">Transmembrane</keyword>
<feature type="compositionally biased region" description="Polar residues" evidence="1">
    <location>
        <begin position="167"/>
        <end position="176"/>
    </location>
</feature>
<gene>
    <name evidence="3" type="ORF">BS50DRAFT_79438</name>
</gene>
<keyword evidence="2" id="KW-1133">Transmembrane helix</keyword>
<feature type="transmembrane region" description="Helical" evidence="2">
    <location>
        <begin position="37"/>
        <end position="59"/>
    </location>
</feature>
<name>A0A2T2NHE4_CORCC</name>
<feature type="compositionally biased region" description="Basic and acidic residues" evidence="1">
    <location>
        <begin position="77"/>
        <end position="87"/>
    </location>
</feature>
<evidence type="ECO:0000313" key="4">
    <source>
        <dbReference type="Proteomes" id="UP000240883"/>
    </source>
</evidence>
<evidence type="ECO:0000313" key="3">
    <source>
        <dbReference type="EMBL" id="PSN64686.1"/>
    </source>
</evidence>
<protein>
    <submittedName>
        <fullName evidence="3">Uncharacterized protein</fullName>
    </submittedName>
</protein>
<proteinExistence type="predicted"/>
<feature type="compositionally biased region" description="Polar residues" evidence="1">
    <location>
        <begin position="136"/>
        <end position="157"/>
    </location>
</feature>
<feature type="region of interest" description="Disordered" evidence="1">
    <location>
        <begin position="1"/>
        <end position="31"/>
    </location>
</feature>
<accession>A0A2T2NHE4</accession>
<dbReference type="AlphaFoldDB" id="A0A2T2NHE4"/>
<organism evidence="3 4">
    <name type="scientific">Corynespora cassiicola Philippines</name>
    <dbReference type="NCBI Taxonomy" id="1448308"/>
    <lineage>
        <taxon>Eukaryota</taxon>
        <taxon>Fungi</taxon>
        <taxon>Dikarya</taxon>
        <taxon>Ascomycota</taxon>
        <taxon>Pezizomycotina</taxon>
        <taxon>Dothideomycetes</taxon>
        <taxon>Pleosporomycetidae</taxon>
        <taxon>Pleosporales</taxon>
        <taxon>Corynesporascaceae</taxon>
        <taxon>Corynespora</taxon>
    </lineage>
</organism>
<sequence length="217" mass="23705">MAIVAARSPLHTVSQPESTQAQETETGPGGLDNGIKIGVIVSMTAIAILTLMTLIMCILSMRRRVQKRNAEAAQRAQQHDPEFHIMGDEPSSSSSDLRAYQREKRQTAGGLWDKLRFPPVNNEQRAAELQTRAEESNSGSRDAQAQQDGGVRSSTGEGSRLGPRTTWRYSSFSGHSDQLPAYTPRERASTLSSVASVGFTIFTKPRSSSSSSVPRKW</sequence>
<feature type="region of interest" description="Disordered" evidence="1">
    <location>
        <begin position="70"/>
        <end position="105"/>
    </location>
</feature>
<feature type="region of interest" description="Disordered" evidence="1">
    <location>
        <begin position="125"/>
        <end position="190"/>
    </location>
</feature>
<dbReference type="Proteomes" id="UP000240883">
    <property type="component" value="Unassembled WGS sequence"/>
</dbReference>
<keyword evidence="4" id="KW-1185">Reference proteome</keyword>
<feature type="compositionally biased region" description="Polar residues" evidence="1">
    <location>
        <begin position="11"/>
        <end position="25"/>
    </location>
</feature>
<keyword evidence="2" id="KW-0472">Membrane</keyword>